<dbReference type="SUPFAM" id="SSF53756">
    <property type="entry name" value="UDP-Glycosyltransferase/glycogen phosphorylase"/>
    <property type="match status" value="1"/>
</dbReference>
<keyword evidence="3" id="KW-0328">Glycosyltransferase</keyword>
<dbReference type="EMBL" id="GL377630">
    <property type="protein sequence ID" value="EFJ13950.1"/>
    <property type="molecule type" value="Genomic_DNA"/>
</dbReference>
<feature type="non-terminal residue" evidence="4">
    <location>
        <position position="1"/>
    </location>
</feature>
<comment type="similarity">
    <text evidence="1 3">Belongs to the UDP-glycosyltransferase family.</text>
</comment>
<accession>D8SNW1</accession>
<dbReference type="KEGG" id="smo:SELMODRAFT_15423"/>
<reference evidence="4 5" key="1">
    <citation type="journal article" date="2011" name="Science">
        <title>The Selaginella genome identifies genetic changes associated with the evolution of vascular plants.</title>
        <authorList>
            <person name="Banks J.A."/>
            <person name="Nishiyama T."/>
            <person name="Hasebe M."/>
            <person name="Bowman J.L."/>
            <person name="Gribskov M."/>
            <person name="dePamphilis C."/>
            <person name="Albert V.A."/>
            <person name="Aono N."/>
            <person name="Aoyama T."/>
            <person name="Ambrose B.A."/>
            <person name="Ashton N.W."/>
            <person name="Axtell M.J."/>
            <person name="Barker E."/>
            <person name="Barker M.S."/>
            <person name="Bennetzen J.L."/>
            <person name="Bonawitz N.D."/>
            <person name="Chapple C."/>
            <person name="Cheng C."/>
            <person name="Correa L.G."/>
            <person name="Dacre M."/>
            <person name="DeBarry J."/>
            <person name="Dreyer I."/>
            <person name="Elias M."/>
            <person name="Engstrom E.M."/>
            <person name="Estelle M."/>
            <person name="Feng L."/>
            <person name="Finet C."/>
            <person name="Floyd S.K."/>
            <person name="Frommer W.B."/>
            <person name="Fujita T."/>
            <person name="Gramzow L."/>
            <person name="Gutensohn M."/>
            <person name="Harholt J."/>
            <person name="Hattori M."/>
            <person name="Heyl A."/>
            <person name="Hirai T."/>
            <person name="Hiwatashi Y."/>
            <person name="Ishikawa M."/>
            <person name="Iwata M."/>
            <person name="Karol K.G."/>
            <person name="Koehler B."/>
            <person name="Kolukisaoglu U."/>
            <person name="Kubo M."/>
            <person name="Kurata T."/>
            <person name="Lalonde S."/>
            <person name="Li K."/>
            <person name="Li Y."/>
            <person name="Litt A."/>
            <person name="Lyons E."/>
            <person name="Manning G."/>
            <person name="Maruyama T."/>
            <person name="Michael T.P."/>
            <person name="Mikami K."/>
            <person name="Miyazaki S."/>
            <person name="Morinaga S."/>
            <person name="Murata T."/>
            <person name="Mueller-Roeber B."/>
            <person name="Nelson D.R."/>
            <person name="Obara M."/>
            <person name="Oguri Y."/>
            <person name="Olmstead R.G."/>
            <person name="Onodera N."/>
            <person name="Petersen B.L."/>
            <person name="Pils B."/>
            <person name="Prigge M."/>
            <person name="Rensing S.A."/>
            <person name="Riano-Pachon D.M."/>
            <person name="Roberts A.W."/>
            <person name="Sato Y."/>
            <person name="Scheller H.V."/>
            <person name="Schulz B."/>
            <person name="Schulz C."/>
            <person name="Shakirov E.V."/>
            <person name="Shibagaki N."/>
            <person name="Shinohara N."/>
            <person name="Shippen D.E."/>
            <person name="Soerensen I."/>
            <person name="Sotooka R."/>
            <person name="Sugimoto N."/>
            <person name="Sugita M."/>
            <person name="Sumikawa N."/>
            <person name="Tanurdzic M."/>
            <person name="Theissen G."/>
            <person name="Ulvskov P."/>
            <person name="Wakazuki S."/>
            <person name="Weng J.K."/>
            <person name="Willats W.W."/>
            <person name="Wipf D."/>
            <person name="Wolf P.G."/>
            <person name="Yang L."/>
            <person name="Zimmer A.D."/>
            <person name="Zhu Q."/>
            <person name="Mitros T."/>
            <person name="Hellsten U."/>
            <person name="Loque D."/>
            <person name="Otillar R."/>
            <person name="Salamov A."/>
            <person name="Schmutz J."/>
            <person name="Shapiro H."/>
            <person name="Lindquist E."/>
            <person name="Lucas S."/>
            <person name="Rokhsar D."/>
            <person name="Grigoriev I.V."/>
        </authorList>
    </citation>
    <scope>NUCLEOTIDE SEQUENCE [LARGE SCALE GENOMIC DNA]</scope>
</reference>
<evidence type="ECO:0000313" key="5">
    <source>
        <dbReference type="Proteomes" id="UP000001514"/>
    </source>
</evidence>
<proteinExistence type="inferred from homology"/>
<evidence type="ECO:0000313" key="4">
    <source>
        <dbReference type="EMBL" id="EFJ13950.1"/>
    </source>
</evidence>
<keyword evidence="5" id="KW-1185">Reference proteome</keyword>
<dbReference type="OMA" id="YLIEAPW"/>
<dbReference type="AlphaFoldDB" id="D8SNW1"/>
<dbReference type="PROSITE" id="PS00375">
    <property type="entry name" value="UDPGT"/>
    <property type="match status" value="1"/>
</dbReference>
<dbReference type="Proteomes" id="UP000001514">
    <property type="component" value="Unassembled WGS sequence"/>
</dbReference>
<dbReference type="PANTHER" id="PTHR48045">
    <property type="entry name" value="UDP-GLYCOSYLTRANSFERASE 72B1"/>
    <property type="match status" value="1"/>
</dbReference>
<dbReference type="eggNOG" id="KOG1192">
    <property type="taxonomic scope" value="Eukaryota"/>
</dbReference>
<dbReference type="PANTHER" id="PTHR48045:SF31">
    <property type="entry name" value="UDP-GLYCOSYLTRANSFERASE 76B1-LIKE"/>
    <property type="match status" value="1"/>
</dbReference>
<dbReference type="CDD" id="cd03784">
    <property type="entry name" value="GT1_Gtf-like"/>
    <property type="match status" value="1"/>
</dbReference>
<evidence type="ECO:0000256" key="2">
    <source>
        <dbReference type="ARBA" id="ARBA00022679"/>
    </source>
</evidence>
<feature type="non-terminal residue" evidence="4">
    <location>
        <position position="184"/>
    </location>
</feature>
<dbReference type="Gene3D" id="3.40.50.2000">
    <property type="entry name" value="Glycogen Phosphorylase B"/>
    <property type="match status" value="2"/>
</dbReference>
<dbReference type="FunFam" id="3.40.50.2000:FF:000056">
    <property type="entry name" value="Glycosyltransferase"/>
    <property type="match status" value="1"/>
</dbReference>
<evidence type="ECO:0000256" key="3">
    <source>
        <dbReference type="RuleBase" id="RU003718"/>
    </source>
</evidence>
<dbReference type="InterPro" id="IPR035595">
    <property type="entry name" value="UDP_glycos_trans_CS"/>
</dbReference>
<dbReference type="GO" id="GO:0035251">
    <property type="term" value="F:UDP-glucosyltransferase activity"/>
    <property type="evidence" value="ECO:0000318"/>
    <property type="project" value="GO_Central"/>
</dbReference>
<organism evidence="5">
    <name type="scientific">Selaginella moellendorffii</name>
    <name type="common">Spikemoss</name>
    <dbReference type="NCBI Taxonomy" id="88036"/>
    <lineage>
        <taxon>Eukaryota</taxon>
        <taxon>Viridiplantae</taxon>
        <taxon>Streptophyta</taxon>
        <taxon>Embryophyta</taxon>
        <taxon>Tracheophyta</taxon>
        <taxon>Lycopodiopsida</taxon>
        <taxon>Selaginellales</taxon>
        <taxon>Selaginellaceae</taxon>
        <taxon>Selaginella</taxon>
    </lineage>
</organism>
<protein>
    <submittedName>
        <fullName evidence="4">Uncharacterized protein</fullName>
    </submittedName>
</protein>
<dbReference type="InParanoid" id="D8SNW1"/>
<evidence type="ECO:0000256" key="1">
    <source>
        <dbReference type="ARBA" id="ARBA00009995"/>
    </source>
</evidence>
<dbReference type="Pfam" id="PF00201">
    <property type="entry name" value="UDPGT"/>
    <property type="match status" value="1"/>
</dbReference>
<keyword evidence="2 3" id="KW-0808">Transferase</keyword>
<dbReference type="InterPro" id="IPR002213">
    <property type="entry name" value="UDP_glucos_trans"/>
</dbReference>
<gene>
    <name evidence="4" type="ORF">SELMODRAFT_15423</name>
</gene>
<sequence>LAQYLIEAPWVIVNTIPELDSQSLACIRQLGVKLVTLGPLLPMDDPVAPDDLPILSWLHEKPPLSVLYICFGTLAEHSAEQLQELASALEELNQNLFFLWALRRSQQPSLSEEFQRRTSARGMVVPWCSQLQILKHPSIGGFVTHCGWNSILESLSCGVPLVGWPSIAEQSLNAKYLVDVWKVG</sequence>
<dbReference type="HOGENOM" id="CLU_001724_1_0_1"/>
<name>D8SNW1_SELML</name>